<comment type="caution">
    <text evidence="1">The sequence shown here is derived from an EMBL/GenBank/DDBJ whole genome shotgun (WGS) entry which is preliminary data.</text>
</comment>
<dbReference type="Proteomes" id="UP001302573">
    <property type="component" value="Unassembled WGS sequence"/>
</dbReference>
<dbReference type="InterPro" id="IPR009091">
    <property type="entry name" value="RCC1/BLIP-II"/>
</dbReference>
<dbReference type="RefSeq" id="WP_323454084.1">
    <property type="nucleotide sequence ID" value="NZ_JAYFUI010000187.1"/>
</dbReference>
<reference evidence="1 2" key="1">
    <citation type="submission" date="2023-12" db="EMBL/GenBank/DDBJ databases">
        <title>Pseudomonas machongensis sp. nov., isolated from wilted pepper plants (Capsicum annuum).</title>
        <authorList>
            <person name="Qiu M."/>
            <person name="Li Y."/>
            <person name="Liu Q."/>
            <person name="Zhang X."/>
            <person name="Huang Y."/>
            <person name="Guo R."/>
            <person name="Hu M."/>
            <person name="Zhou J."/>
            <person name="Zhou X."/>
        </authorList>
    </citation>
    <scope>NUCLEOTIDE SEQUENCE [LARGE SCALE GENOMIC DNA]</scope>
    <source>
        <strain evidence="1 2">MH2</strain>
    </source>
</reference>
<evidence type="ECO:0000313" key="2">
    <source>
        <dbReference type="Proteomes" id="UP001302573"/>
    </source>
</evidence>
<protein>
    <recommendedName>
        <fullName evidence="3">Alpha-tubulin suppressor</fullName>
    </recommendedName>
</protein>
<name>A0ABU5VLB1_9PSED</name>
<dbReference type="PANTHER" id="PTHR45982:SF1">
    <property type="entry name" value="REGULATOR OF CHROMOSOME CONDENSATION"/>
    <property type="match status" value="1"/>
</dbReference>
<dbReference type="InterPro" id="IPR051553">
    <property type="entry name" value="Ran_GTPase-activating"/>
</dbReference>
<accession>A0ABU5VLB1</accession>
<evidence type="ECO:0008006" key="3">
    <source>
        <dbReference type="Google" id="ProtNLM"/>
    </source>
</evidence>
<dbReference type="PANTHER" id="PTHR45982">
    <property type="entry name" value="REGULATOR OF CHROMOSOME CONDENSATION"/>
    <property type="match status" value="1"/>
</dbReference>
<dbReference type="EMBL" id="JAYFUI010000187">
    <property type="protein sequence ID" value="MEA5673583.1"/>
    <property type="molecule type" value="Genomic_DNA"/>
</dbReference>
<sequence>MPTDEQFNEPDDEGAAAVTLDEMIKAFNQQLASQERGMSSVSGARLAELERIYIPGQITSVKTPGVQVGVNYKMAHTNARGLLIIIQRYSNMRVGDWIEVFWGDDTVPVASDRLQIPEQIDQVFPMYVPSGKMKAGVFDLWCKVTRAGGGNEDESKPLSVLTRLIFPGGTDPEPGKLGHSYLSPPKAKIPPSGVIGEEQAKAGVEVEIEAYPNMREYDQIRLSWGGESVLHDVQPAEVGAPVLITVSEATIRAAGDSDALVLSYRVTDEVHNQSSDWSERSTLKTKVGVGQLPALYIVNPDPDADPEDVIDLDALGDAELEIEVDTPSADFARGDVITVTWLGSSAHGETTEFTPPAQVVSRVGRTLRFSIPNDKLFALGGGRGVASLVRTRGADDTPSNRSFVSFAGVVPVLPKPDLLEATEGNVDPKLAEVTVQVPAQANLMRGDIVTLTWLGARASGTPLLHTQTKTVTTSQAGKALLFYVQGADNLAPLDGGTLDLSYQLVRRDLGDPLDSEHEVLRVGEAREALPAPSTRPLVPDGKLDPDAYPRGIEVIVLPYTHMTQNQDMFLEWISTVGPSYYDDVPVNPGHETSFEISPTQLRENDGGAVRVGYRITELGQPDRYSGYLELQIGAGGNVDLPAPEVLEALDGILNPIDVTDGATVRVLATADLKAGDEVEVFWDGDKPGGVTSVSDFALTDGGFLDLTIDYAFVIANVDGNVNVRYTIYRVTGAEDKSSVLPIRVQSAALPLPTVFEAREGNINPDDVVGGATVVVEALAKLRERDVVTVKIISPAPGGSTTIPVSVPTGGNNQALRVGVPYAVINASSGATITLEYSIDRAAGGPPENSPSNTYSVSRVIGVGLIRIFGARYGASTYRASGSSRIISAFNSTTDQPILVEWQYAGDVAWTAGYTWLDRQPQRPLRVRSTTDAVWLNPANVVGNGTDSQVQGMAAYAVMLDNPTPGLFSLYGWGAAAYGANVPPTMITYDDVVEVSGTRSAFAARLQNGSVACWGNAAEGGTMRPEDMGQQFLDVRSNNTAFVGRLQVTPGSDNGRLTAWGVAVNGATVPPEILALTDITAVFGSGTAFAAQRANGRLVAWGSASNGGVLPPDIAALSDIQIVKGNFVAFAARRANKRVVAWGHAAHGGTVPASIAARTDIETLEGATALAFSVLTTAGQVLAWGEVSHGGTVPAEIAALSDIVEVTSTWHAFCARRRNGHVVAWGNATNGGTVPADIAQLSDIVQVTGSAWSFAALRRNGTVVAWGQAASGGDTSAVAAQLTKVRAVYANSHGFTALTRDGRVVTWGNGPGGGDSSAAQPVIGGRLLTGRPDPTLGAIEAADNELRDFS</sequence>
<gene>
    <name evidence="1" type="ORF">VA602_19895</name>
</gene>
<keyword evidence="2" id="KW-1185">Reference proteome</keyword>
<dbReference type="SUPFAM" id="SSF50985">
    <property type="entry name" value="RCC1/BLIP-II"/>
    <property type="match status" value="1"/>
</dbReference>
<organism evidence="1 2">
    <name type="scientific">Pseudomonas machongensis</name>
    <dbReference type="NCBI Taxonomy" id="3110229"/>
    <lineage>
        <taxon>Bacteria</taxon>
        <taxon>Pseudomonadati</taxon>
        <taxon>Pseudomonadota</taxon>
        <taxon>Gammaproteobacteria</taxon>
        <taxon>Pseudomonadales</taxon>
        <taxon>Pseudomonadaceae</taxon>
        <taxon>Pseudomonas</taxon>
    </lineage>
</organism>
<dbReference type="Gene3D" id="2.130.10.30">
    <property type="entry name" value="Regulator of chromosome condensation 1/beta-lactamase-inhibitor protein II"/>
    <property type="match status" value="3"/>
</dbReference>
<evidence type="ECO:0000313" key="1">
    <source>
        <dbReference type="EMBL" id="MEA5673583.1"/>
    </source>
</evidence>
<proteinExistence type="predicted"/>